<accession>A0A2T4JHJ4</accession>
<reference evidence="1 2" key="1">
    <citation type="submission" date="2018-03" db="EMBL/GenBank/DDBJ databases">
        <title>Rhodobacter veldkampii.</title>
        <authorList>
            <person name="Meyer T.E."/>
            <person name="Miller S."/>
            <person name="Lodha T."/>
            <person name="Gandham S."/>
            <person name="Chintalapati S."/>
            <person name="Chintalapati V.R."/>
        </authorList>
    </citation>
    <scope>NUCLEOTIDE SEQUENCE [LARGE SCALE GENOMIC DNA]</scope>
    <source>
        <strain evidence="1 2">DSM 11550</strain>
    </source>
</reference>
<dbReference type="AlphaFoldDB" id="A0A2T4JHJ4"/>
<name>A0A2T4JHJ4_9RHOB</name>
<dbReference type="Pfam" id="PF14390">
    <property type="entry name" value="DUF4420"/>
    <property type="match status" value="1"/>
</dbReference>
<dbReference type="OrthoDB" id="7375322at2"/>
<keyword evidence="2" id="KW-1185">Reference proteome</keyword>
<comment type="caution">
    <text evidence="1">The sequence shown here is derived from an EMBL/GenBank/DDBJ whole genome shotgun (WGS) entry which is preliminary data.</text>
</comment>
<dbReference type="InterPro" id="IPR025534">
    <property type="entry name" value="DUF4420"/>
</dbReference>
<gene>
    <name evidence="1" type="ORF">C5F46_10180</name>
</gene>
<dbReference type="Proteomes" id="UP000241899">
    <property type="component" value="Unassembled WGS sequence"/>
</dbReference>
<proteinExistence type="predicted"/>
<dbReference type="EMBL" id="PZKF01000021">
    <property type="protein sequence ID" value="PTE17247.1"/>
    <property type="molecule type" value="Genomic_DNA"/>
</dbReference>
<evidence type="ECO:0000313" key="1">
    <source>
        <dbReference type="EMBL" id="PTE17247.1"/>
    </source>
</evidence>
<sequence length="333" mass="37322">MKRSRRRRAVIPTDTPWSGLEAGKVDTRRVSASARWNWFWAVMPRADVALVLQLGDLPKPTPDLPKLRNLEIRFQTLPGGPILYIRLKDSAQLELFETLCRDVMAAGELAETEAEALERAIGRTFRWHYLLRGGKLEVLSEEAQKGLIGEIEVLKLLISTLSAKPALTAWTGPSGAPKDFELKADCIEVKARRGASQPFVKITNEFQLADVPERRLWLAVLAVDKVQPPHGRTLTEYVSEVTELLERTEPSAIMDWDLHLADAGFDILHDYSAWRWIVSSPDFHAVTEDFPRIAAPVPLGLSTVSYALALSACTPFRTDWGTMRETLNEAEQA</sequence>
<protein>
    <submittedName>
        <fullName evidence="1">PD-(D/E)XK motif protein</fullName>
    </submittedName>
</protein>
<evidence type="ECO:0000313" key="2">
    <source>
        <dbReference type="Proteomes" id="UP000241899"/>
    </source>
</evidence>
<organism evidence="1 2">
    <name type="scientific">Phaeovulum veldkampii DSM 11550</name>
    <dbReference type="NCBI Taxonomy" id="1185920"/>
    <lineage>
        <taxon>Bacteria</taxon>
        <taxon>Pseudomonadati</taxon>
        <taxon>Pseudomonadota</taxon>
        <taxon>Alphaproteobacteria</taxon>
        <taxon>Rhodobacterales</taxon>
        <taxon>Paracoccaceae</taxon>
        <taxon>Phaeovulum</taxon>
    </lineage>
</organism>